<comment type="caution">
    <text evidence="6">The sequence shown here is derived from an EMBL/GenBank/DDBJ whole genome shotgun (WGS) entry which is preliminary data.</text>
</comment>
<evidence type="ECO:0000256" key="4">
    <source>
        <dbReference type="ARBA" id="ARBA00023136"/>
    </source>
</evidence>
<evidence type="ECO:0000313" key="6">
    <source>
        <dbReference type="EMBL" id="MQL87713.1"/>
    </source>
</evidence>
<evidence type="ECO:0000313" key="7">
    <source>
        <dbReference type="Proteomes" id="UP000652761"/>
    </source>
</evidence>
<dbReference type="InterPro" id="IPR005178">
    <property type="entry name" value="Ostalpha/TMEM184C"/>
</dbReference>
<organism evidence="6 7">
    <name type="scientific">Colocasia esculenta</name>
    <name type="common">Wild taro</name>
    <name type="synonym">Arum esculentum</name>
    <dbReference type="NCBI Taxonomy" id="4460"/>
    <lineage>
        <taxon>Eukaryota</taxon>
        <taxon>Viridiplantae</taxon>
        <taxon>Streptophyta</taxon>
        <taxon>Embryophyta</taxon>
        <taxon>Tracheophyta</taxon>
        <taxon>Spermatophyta</taxon>
        <taxon>Magnoliopsida</taxon>
        <taxon>Liliopsida</taxon>
        <taxon>Araceae</taxon>
        <taxon>Aroideae</taxon>
        <taxon>Colocasieae</taxon>
        <taxon>Colocasia</taxon>
    </lineage>
</organism>
<dbReference type="SMART" id="SM01417">
    <property type="entry name" value="Solute_trans_a"/>
    <property type="match status" value="1"/>
</dbReference>
<dbReference type="GO" id="GO:0016020">
    <property type="term" value="C:membrane"/>
    <property type="evidence" value="ECO:0007669"/>
    <property type="project" value="UniProtKB-SubCell"/>
</dbReference>
<keyword evidence="3 5" id="KW-1133">Transmembrane helix</keyword>
<evidence type="ECO:0000256" key="2">
    <source>
        <dbReference type="ARBA" id="ARBA00022692"/>
    </source>
</evidence>
<dbReference type="AlphaFoldDB" id="A0A843V4P3"/>
<gene>
    <name evidence="6" type="ORF">Taro_020265</name>
</gene>
<comment type="subcellular location">
    <subcellularLocation>
        <location evidence="1">Membrane</location>
        <topology evidence="1">Multi-pass membrane protein</topology>
    </subcellularLocation>
</comment>
<feature type="transmembrane region" description="Helical" evidence="5">
    <location>
        <begin position="105"/>
        <end position="123"/>
    </location>
</feature>
<feature type="transmembrane region" description="Helical" evidence="5">
    <location>
        <begin position="66"/>
        <end position="85"/>
    </location>
</feature>
<dbReference type="EMBL" id="NMUH01001000">
    <property type="protein sequence ID" value="MQL87713.1"/>
    <property type="molecule type" value="Genomic_DNA"/>
</dbReference>
<keyword evidence="2 5" id="KW-0812">Transmembrane</keyword>
<dbReference type="Pfam" id="PF03619">
    <property type="entry name" value="Solute_trans_a"/>
    <property type="match status" value="1"/>
</dbReference>
<feature type="transmembrane region" description="Helical" evidence="5">
    <location>
        <begin position="33"/>
        <end position="54"/>
    </location>
</feature>
<evidence type="ECO:0000256" key="3">
    <source>
        <dbReference type="ARBA" id="ARBA00022989"/>
    </source>
</evidence>
<dbReference type="Proteomes" id="UP000652761">
    <property type="component" value="Unassembled WGS sequence"/>
</dbReference>
<accession>A0A843V4P3</accession>
<evidence type="ECO:0000256" key="5">
    <source>
        <dbReference type="SAM" id="Phobius"/>
    </source>
</evidence>
<name>A0A843V4P3_COLES</name>
<dbReference type="OrthoDB" id="5348404at2759"/>
<keyword evidence="4 5" id="KW-0472">Membrane</keyword>
<reference evidence="6" key="1">
    <citation type="submission" date="2017-07" db="EMBL/GenBank/DDBJ databases">
        <title>Taro Niue Genome Assembly and Annotation.</title>
        <authorList>
            <person name="Atibalentja N."/>
            <person name="Keating K."/>
            <person name="Fields C.J."/>
        </authorList>
    </citation>
    <scope>NUCLEOTIDE SEQUENCE</scope>
    <source>
        <strain evidence="6">Niue_2</strain>
        <tissue evidence="6">Leaf</tissue>
    </source>
</reference>
<sequence>MQIFPTQESAGCGMEIANCISNYHAVFGNLHSLAVIIGGTFVLIALLLSTLLILQHLRSYTKPEEQKWVIGVLLMVPIYATESMISLWNGRFSIVCDILRNCYEAFALYCFGNYLVACLGKFFSPLFTSSKNATFDSRPC</sequence>
<proteinExistence type="predicted"/>
<keyword evidence="7" id="KW-1185">Reference proteome</keyword>
<evidence type="ECO:0000256" key="1">
    <source>
        <dbReference type="ARBA" id="ARBA00004141"/>
    </source>
</evidence>
<dbReference type="PANTHER" id="PTHR23423">
    <property type="entry name" value="ORGANIC SOLUTE TRANSPORTER-RELATED"/>
    <property type="match status" value="1"/>
</dbReference>
<protein>
    <submittedName>
        <fullName evidence="6">Uncharacterized protein</fullName>
    </submittedName>
</protein>